<reference evidence="1" key="2">
    <citation type="submission" date="2023-02" db="EMBL/GenBank/DDBJ databases">
        <authorList>
            <consortium name="DOE Joint Genome Institute"/>
            <person name="Mondo S.J."/>
            <person name="Chang Y."/>
            <person name="Wang Y."/>
            <person name="Ahrendt S."/>
            <person name="Andreopoulos W."/>
            <person name="Barry K."/>
            <person name="Beard J."/>
            <person name="Benny G.L."/>
            <person name="Blankenship S."/>
            <person name="Bonito G."/>
            <person name="Cuomo C."/>
            <person name="Desiro A."/>
            <person name="Gervers K.A."/>
            <person name="Hundley H."/>
            <person name="Kuo A."/>
            <person name="LaButti K."/>
            <person name="Lang B.F."/>
            <person name="Lipzen A."/>
            <person name="O'Donnell K."/>
            <person name="Pangilinan J."/>
            <person name="Reynolds N."/>
            <person name="Sandor L."/>
            <person name="Smith M.W."/>
            <person name="Tsang A."/>
            <person name="Grigoriev I.V."/>
            <person name="Stajich J.E."/>
            <person name="Spatafora J.W."/>
        </authorList>
    </citation>
    <scope>NUCLEOTIDE SEQUENCE</scope>
    <source>
        <strain evidence="1">RSA 2281</strain>
    </source>
</reference>
<dbReference type="EMBL" id="JAIXMP010000005">
    <property type="protein sequence ID" value="KAI9273100.1"/>
    <property type="molecule type" value="Genomic_DNA"/>
</dbReference>
<gene>
    <name evidence="1" type="ORF">BDA99DRAFT_533923</name>
</gene>
<evidence type="ECO:0000313" key="2">
    <source>
        <dbReference type="Proteomes" id="UP001209540"/>
    </source>
</evidence>
<proteinExistence type="predicted"/>
<accession>A0AAD5K8D0</accession>
<sequence length="157" mass="18133">MAMWKTEIVEMHVFARDQVVHFQDKFLPKTIRESIHTMVQMLMIIYRVLMHALVLKDVFLLHNNDNHNQPPYHVTEENGHHNTSTNYDDIDVEAIAVTDEENYHNERGQGLGYIMKTINETVIKNVMIPTTRISFILTTNFTPTTTTVVAVPVAVEI</sequence>
<reference evidence="1" key="1">
    <citation type="journal article" date="2022" name="IScience">
        <title>Evolution of zygomycete secretomes and the origins of terrestrial fungal ecologies.</title>
        <authorList>
            <person name="Chang Y."/>
            <person name="Wang Y."/>
            <person name="Mondo S."/>
            <person name="Ahrendt S."/>
            <person name="Andreopoulos W."/>
            <person name="Barry K."/>
            <person name="Beard J."/>
            <person name="Benny G.L."/>
            <person name="Blankenship S."/>
            <person name="Bonito G."/>
            <person name="Cuomo C."/>
            <person name="Desiro A."/>
            <person name="Gervers K.A."/>
            <person name="Hundley H."/>
            <person name="Kuo A."/>
            <person name="LaButti K."/>
            <person name="Lang B.F."/>
            <person name="Lipzen A."/>
            <person name="O'Donnell K."/>
            <person name="Pangilinan J."/>
            <person name="Reynolds N."/>
            <person name="Sandor L."/>
            <person name="Smith M.E."/>
            <person name="Tsang A."/>
            <person name="Grigoriev I.V."/>
            <person name="Stajich J.E."/>
            <person name="Spatafora J.W."/>
        </authorList>
    </citation>
    <scope>NUCLEOTIDE SEQUENCE</scope>
    <source>
        <strain evidence="1">RSA 2281</strain>
    </source>
</reference>
<protein>
    <submittedName>
        <fullName evidence="1">Uncharacterized protein</fullName>
    </submittedName>
</protein>
<evidence type="ECO:0000313" key="1">
    <source>
        <dbReference type="EMBL" id="KAI9273100.1"/>
    </source>
</evidence>
<keyword evidence="2" id="KW-1185">Reference proteome</keyword>
<organism evidence="1 2">
    <name type="scientific">Phascolomyces articulosus</name>
    <dbReference type="NCBI Taxonomy" id="60185"/>
    <lineage>
        <taxon>Eukaryota</taxon>
        <taxon>Fungi</taxon>
        <taxon>Fungi incertae sedis</taxon>
        <taxon>Mucoromycota</taxon>
        <taxon>Mucoromycotina</taxon>
        <taxon>Mucoromycetes</taxon>
        <taxon>Mucorales</taxon>
        <taxon>Lichtheimiaceae</taxon>
        <taxon>Phascolomyces</taxon>
    </lineage>
</organism>
<name>A0AAD5K8D0_9FUNG</name>
<dbReference type="Proteomes" id="UP001209540">
    <property type="component" value="Unassembled WGS sequence"/>
</dbReference>
<comment type="caution">
    <text evidence="1">The sequence shown here is derived from an EMBL/GenBank/DDBJ whole genome shotgun (WGS) entry which is preliminary data.</text>
</comment>
<dbReference type="AlphaFoldDB" id="A0AAD5K8D0"/>